<evidence type="ECO:0000256" key="11">
    <source>
        <dbReference type="ARBA" id="ARBA00023316"/>
    </source>
</evidence>
<evidence type="ECO:0000256" key="1">
    <source>
        <dbReference type="ARBA" id="ARBA00004418"/>
    </source>
</evidence>
<dbReference type="UniPathway" id="UPA00219"/>
<dbReference type="InterPro" id="IPR041597">
    <property type="entry name" value="Ldt_C"/>
</dbReference>
<keyword evidence="4" id="KW-0328">Glycosyltransferase</keyword>
<proteinExistence type="inferred from homology"/>
<keyword evidence="8" id="KW-0378">Hydrolase</keyword>
<dbReference type="GO" id="GO:0042597">
    <property type="term" value="C:periplasmic space"/>
    <property type="evidence" value="ECO:0007669"/>
    <property type="project" value="UniProtKB-SubCell"/>
</dbReference>
<dbReference type="Proteomes" id="UP000006683">
    <property type="component" value="Chromosome"/>
</dbReference>
<gene>
    <name evidence="16" type="ordered locus">Fbal_1808</name>
</gene>
<evidence type="ECO:0000313" key="17">
    <source>
        <dbReference type="Proteomes" id="UP000006683"/>
    </source>
</evidence>
<evidence type="ECO:0000256" key="3">
    <source>
        <dbReference type="ARBA" id="ARBA00005992"/>
    </source>
</evidence>
<name>E1SS56_FERBD</name>
<protein>
    <submittedName>
        <fullName evidence="16">ErfK/YbiS/YcfS/YnhG family protein</fullName>
    </submittedName>
</protein>
<organism evidence="16 17">
    <name type="scientific">Ferrimonas balearica (strain DSM 9799 / CCM 4581 / KCTC 23876 / PAT)</name>
    <dbReference type="NCBI Taxonomy" id="550540"/>
    <lineage>
        <taxon>Bacteria</taxon>
        <taxon>Pseudomonadati</taxon>
        <taxon>Pseudomonadota</taxon>
        <taxon>Gammaproteobacteria</taxon>
        <taxon>Alteromonadales</taxon>
        <taxon>Ferrimonadaceae</taxon>
        <taxon>Ferrimonas</taxon>
    </lineage>
</organism>
<dbReference type="CDD" id="cd16913">
    <property type="entry name" value="YkuD_like"/>
    <property type="match status" value="1"/>
</dbReference>
<comment type="subcellular location">
    <subcellularLocation>
        <location evidence="1">Periplasm</location>
    </subcellularLocation>
</comment>
<dbReference type="GO" id="GO:0008360">
    <property type="term" value="P:regulation of cell shape"/>
    <property type="evidence" value="ECO:0007669"/>
    <property type="project" value="UniProtKB-UniRule"/>
</dbReference>
<keyword evidence="5" id="KW-0808">Transferase</keyword>
<evidence type="ECO:0000256" key="5">
    <source>
        <dbReference type="ARBA" id="ARBA00022679"/>
    </source>
</evidence>
<dbReference type="eggNOG" id="COG1376">
    <property type="taxonomic scope" value="Bacteria"/>
</dbReference>
<evidence type="ECO:0000256" key="8">
    <source>
        <dbReference type="ARBA" id="ARBA00022801"/>
    </source>
</evidence>
<dbReference type="EMBL" id="CP002209">
    <property type="protein sequence ID" value="ADN76011.1"/>
    <property type="molecule type" value="Genomic_DNA"/>
</dbReference>
<evidence type="ECO:0000256" key="6">
    <source>
        <dbReference type="ARBA" id="ARBA00022729"/>
    </source>
</evidence>
<dbReference type="InterPro" id="IPR005490">
    <property type="entry name" value="LD_TPept_cat_dom"/>
</dbReference>
<dbReference type="STRING" id="550540.Fbal_1808"/>
<dbReference type="PANTHER" id="PTHR30582:SF24">
    <property type="entry name" value="L,D-TRANSPEPTIDASE ERFK_SRFK-RELATED"/>
    <property type="match status" value="1"/>
</dbReference>
<sequence length="308" mass="34465">MMSPRLSRRNRVRVLISLLIFLGFSAQAAIYSAPPQGSRLLGFPMEHRVAEGQSLDHVAQQYDMGLLAMMAANPGVDPFLPPTGSTLTLPSQMLLPDVERRGVVINLAELRLYYFDNARGRVYVYPIGIGRVGRETPLVKTKISQRIKDPTWTPTANTRKEWLEERGIELPRVVPAGPDNPMGHRALRLSYGNGEYLIHGTNHEFGIGMRVSAGCIRMRPNDIEELFELVRVGEPVRIINEPIKISGEPNGLYLEVHEPLSKNEELDKSAKTLELSAEQVKVLSAPELNDSKIQTLLREQRGLPMMVN</sequence>
<dbReference type="AlphaFoldDB" id="E1SS56"/>
<dbReference type="PANTHER" id="PTHR30582">
    <property type="entry name" value="L,D-TRANSPEPTIDASE"/>
    <property type="match status" value="1"/>
</dbReference>
<dbReference type="SUPFAM" id="SSF141523">
    <property type="entry name" value="L,D-transpeptidase catalytic domain-like"/>
    <property type="match status" value="1"/>
</dbReference>
<dbReference type="InterPro" id="IPR018392">
    <property type="entry name" value="LysM"/>
</dbReference>
<dbReference type="CDD" id="cd00118">
    <property type="entry name" value="LysM"/>
    <property type="match status" value="1"/>
</dbReference>
<keyword evidence="10 13" id="KW-0573">Peptidoglycan synthesis</keyword>
<feature type="active site" description="Nucleophile" evidence="13">
    <location>
        <position position="215"/>
    </location>
</feature>
<feature type="chain" id="PRO_5003151833" evidence="14">
    <location>
        <begin position="29"/>
        <end position="308"/>
    </location>
</feature>
<dbReference type="Pfam" id="PF03734">
    <property type="entry name" value="YkuD"/>
    <property type="match status" value="1"/>
</dbReference>
<dbReference type="PROSITE" id="PS52029">
    <property type="entry name" value="LD_TPASE"/>
    <property type="match status" value="1"/>
</dbReference>
<dbReference type="InterPro" id="IPR038063">
    <property type="entry name" value="Transpep_catalytic_dom"/>
</dbReference>
<dbReference type="MEROPS" id="C82.A03"/>
<dbReference type="GO" id="GO:0016757">
    <property type="term" value="F:glycosyltransferase activity"/>
    <property type="evidence" value="ECO:0007669"/>
    <property type="project" value="UniProtKB-KW"/>
</dbReference>
<keyword evidence="6 14" id="KW-0732">Signal</keyword>
<evidence type="ECO:0000256" key="7">
    <source>
        <dbReference type="ARBA" id="ARBA00022764"/>
    </source>
</evidence>
<reference evidence="16 17" key="1">
    <citation type="journal article" date="2010" name="Stand. Genomic Sci.">
        <title>Complete genome sequence of Ferrimonas balearica type strain (PAT).</title>
        <authorList>
            <person name="Nolan M."/>
            <person name="Sikorski J."/>
            <person name="Davenport K."/>
            <person name="Lucas S."/>
            <person name="Glavina Del Rio T."/>
            <person name="Tice H."/>
            <person name="Cheng J."/>
            <person name="Goodwin L."/>
            <person name="Pitluck S."/>
            <person name="Liolios K."/>
            <person name="Ivanova N."/>
            <person name="Mavromatis K."/>
            <person name="Ovchinnikova G."/>
            <person name="Pati A."/>
            <person name="Chen A."/>
            <person name="Palaniappan K."/>
            <person name="Land M."/>
            <person name="Hauser L."/>
            <person name="Chang Y."/>
            <person name="Jeffries C."/>
            <person name="Tapia R."/>
            <person name="Brettin T."/>
            <person name="Detter J."/>
            <person name="Han C."/>
            <person name="Yasawong M."/>
            <person name="Rohde M."/>
            <person name="Tindall B."/>
            <person name="Goker M."/>
            <person name="Woyke T."/>
            <person name="Bristow J."/>
            <person name="Eisen J."/>
            <person name="Markowitz V."/>
            <person name="Hugenholtz P."/>
            <person name="Kyrpides N."/>
            <person name="Klenk H."/>
            <person name="Lapidus A."/>
        </authorList>
    </citation>
    <scope>NUCLEOTIDE SEQUENCE [LARGE SCALE GENOMIC DNA]</scope>
    <source>
        <strain evidence="17">DSM 9799 / CCM 4581 / KCTC 23876 / PAT</strain>
    </source>
</reference>
<evidence type="ECO:0000259" key="15">
    <source>
        <dbReference type="PROSITE" id="PS52029"/>
    </source>
</evidence>
<keyword evidence="11 13" id="KW-0961">Cell wall biogenesis/degradation</keyword>
<dbReference type="HOGENOM" id="CLU_046834_0_0_6"/>
<evidence type="ECO:0000256" key="9">
    <source>
        <dbReference type="ARBA" id="ARBA00022960"/>
    </source>
</evidence>
<feature type="domain" description="L,D-TPase catalytic" evidence="15">
    <location>
        <begin position="101"/>
        <end position="239"/>
    </location>
</feature>
<evidence type="ECO:0000256" key="14">
    <source>
        <dbReference type="SAM" id="SignalP"/>
    </source>
</evidence>
<comment type="similarity">
    <text evidence="3">Belongs to the YkuD family.</text>
</comment>
<dbReference type="Pfam" id="PF17969">
    <property type="entry name" value="Ldt_C"/>
    <property type="match status" value="1"/>
</dbReference>
<dbReference type="GO" id="GO:0071555">
    <property type="term" value="P:cell wall organization"/>
    <property type="evidence" value="ECO:0007669"/>
    <property type="project" value="UniProtKB-UniRule"/>
</dbReference>
<dbReference type="GO" id="GO:0018104">
    <property type="term" value="P:peptidoglycan-protein cross-linking"/>
    <property type="evidence" value="ECO:0007669"/>
    <property type="project" value="TreeGrafter"/>
</dbReference>
<dbReference type="eggNOG" id="COG1388">
    <property type="taxonomic scope" value="Bacteria"/>
</dbReference>
<dbReference type="Gene3D" id="2.40.440.10">
    <property type="entry name" value="L,D-transpeptidase catalytic domain-like"/>
    <property type="match status" value="1"/>
</dbReference>
<evidence type="ECO:0000256" key="10">
    <source>
        <dbReference type="ARBA" id="ARBA00022984"/>
    </source>
</evidence>
<evidence type="ECO:0000256" key="2">
    <source>
        <dbReference type="ARBA" id="ARBA00004752"/>
    </source>
</evidence>
<evidence type="ECO:0000256" key="13">
    <source>
        <dbReference type="PROSITE-ProRule" id="PRU01373"/>
    </source>
</evidence>
<dbReference type="GO" id="GO:0005576">
    <property type="term" value="C:extracellular region"/>
    <property type="evidence" value="ECO:0007669"/>
    <property type="project" value="TreeGrafter"/>
</dbReference>
<evidence type="ECO:0000256" key="4">
    <source>
        <dbReference type="ARBA" id="ARBA00022676"/>
    </source>
</evidence>
<dbReference type="InterPro" id="IPR050979">
    <property type="entry name" value="LD-transpeptidase"/>
</dbReference>
<dbReference type="SMART" id="SM00257">
    <property type="entry name" value="LysM"/>
    <property type="match status" value="1"/>
</dbReference>
<keyword evidence="9 13" id="KW-0133">Cell shape</keyword>
<keyword evidence="17" id="KW-1185">Reference proteome</keyword>
<evidence type="ECO:0000313" key="16">
    <source>
        <dbReference type="EMBL" id="ADN76011.1"/>
    </source>
</evidence>
<feature type="signal peptide" evidence="14">
    <location>
        <begin position="1"/>
        <end position="28"/>
    </location>
</feature>
<feature type="active site" description="Proton donor/acceptor" evidence="13">
    <location>
        <position position="199"/>
    </location>
</feature>
<dbReference type="FunFam" id="2.40.440.10:FF:000001">
    <property type="entry name" value="L,D-transpeptidase YbiS"/>
    <property type="match status" value="1"/>
</dbReference>
<comment type="pathway">
    <text evidence="12">Glycan biosynthesis.</text>
</comment>
<accession>E1SS56</accession>
<comment type="pathway">
    <text evidence="2 13">Cell wall biogenesis; peptidoglycan biosynthesis.</text>
</comment>
<keyword evidence="7" id="KW-0574">Periplasm</keyword>
<dbReference type="GO" id="GO:0071972">
    <property type="term" value="F:peptidoglycan L,D-transpeptidase activity"/>
    <property type="evidence" value="ECO:0007669"/>
    <property type="project" value="UniProtKB-ARBA"/>
</dbReference>
<evidence type="ECO:0000256" key="12">
    <source>
        <dbReference type="ARBA" id="ARBA00060592"/>
    </source>
</evidence>
<dbReference type="KEGG" id="fbl:Fbal_1808"/>